<feature type="transmembrane region" description="Helical" evidence="12">
    <location>
        <begin position="281"/>
        <end position="302"/>
    </location>
</feature>
<dbReference type="GeneID" id="108275799"/>
<feature type="domain" description="G-protein coupled receptors family 1 profile" evidence="13">
    <location>
        <begin position="44"/>
        <end position="299"/>
    </location>
</feature>
<protein>
    <submittedName>
        <fullName evidence="15">Trace amine-associated receptor 13c-like</fullName>
    </submittedName>
</protein>
<dbReference type="InterPro" id="IPR000276">
    <property type="entry name" value="GPCR_Rhodpsn"/>
</dbReference>
<dbReference type="InterPro" id="IPR017452">
    <property type="entry name" value="GPCR_Rhodpsn_7TM"/>
</dbReference>
<evidence type="ECO:0000256" key="8">
    <source>
        <dbReference type="ARBA" id="ARBA00023170"/>
    </source>
</evidence>
<dbReference type="OMA" id="WGCENST"/>
<keyword evidence="10 11" id="KW-0807">Transducer</keyword>
<dbReference type="Proteomes" id="UP000221080">
    <property type="component" value="Chromosome 2"/>
</dbReference>
<keyword evidence="9" id="KW-0325">Glycoprotein</keyword>
<evidence type="ECO:0000256" key="4">
    <source>
        <dbReference type="ARBA" id="ARBA00022989"/>
    </source>
</evidence>
<gene>
    <name evidence="15" type="primary">LOC108275799</name>
</gene>
<organism evidence="14 15">
    <name type="scientific">Ictalurus punctatus</name>
    <name type="common">Channel catfish</name>
    <name type="synonym">Silurus punctatus</name>
    <dbReference type="NCBI Taxonomy" id="7998"/>
    <lineage>
        <taxon>Eukaryota</taxon>
        <taxon>Metazoa</taxon>
        <taxon>Chordata</taxon>
        <taxon>Craniata</taxon>
        <taxon>Vertebrata</taxon>
        <taxon>Euteleostomi</taxon>
        <taxon>Actinopterygii</taxon>
        <taxon>Neopterygii</taxon>
        <taxon>Teleostei</taxon>
        <taxon>Ostariophysi</taxon>
        <taxon>Siluriformes</taxon>
        <taxon>Ictaluridae</taxon>
        <taxon>Ictalurus</taxon>
    </lineage>
</organism>
<feature type="transmembrane region" description="Helical" evidence="12">
    <location>
        <begin position="249"/>
        <end position="269"/>
    </location>
</feature>
<dbReference type="GO" id="GO:0001594">
    <property type="term" value="F:trace-amine receptor activity"/>
    <property type="evidence" value="ECO:0007669"/>
    <property type="project" value="InterPro"/>
</dbReference>
<dbReference type="RefSeq" id="XP_017342291.1">
    <property type="nucleotide sequence ID" value="XM_017486802.3"/>
</dbReference>
<evidence type="ECO:0000256" key="6">
    <source>
        <dbReference type="ARBA" id="ARBA00023136"/>
    </source>
</evidence>
<dbReference type="PRINTS" id="PR00237">
    <property type="entry name" value="GPCRRHODOPSN"/>
</dbReference>
<accession>A0A2D0SIH3</accession>
<keyword evidence="4 12" id="KW-1133">Transmembrane helix</keyword>
<dbReference type="AlphaFoldDB" id="A0A2D0SIH3"/>
<keyword evidence="7" id="KW-1015">Disulfide bond</keyword>
<dbReference type="OrthoDB" id="10042731at2759"/>
<keyword evidence="3 11" id="KW-0812">Transmembrane</keyword>
<evidence type="ECO:0000259" key="13">
    <source>
        <dbReference type="PROSITE" id="PS50262"/>
    </source>
</evidence>
<dbReference type="Pfam" id="PF00001">
    <property type="entry name" value="7tm_1"/>
    <property type="match status" value="1"/>
</dbReference>
<keyword evidence="5 11" id="KW-0297">G-protein coupled receptor</keyword>
<feature type="transmembrane region" description="Helical" evidence="12">
    <location>
        <begin position="28"/>
        <end position="53"/>
    </location>
</feature>
<dbReference type="SMART" id="SM01381">
    <property type="entry name" value="7TM_GPCR_Srsx"/>
    <property type="match status" value="1"/>
</dbReference>
<reference evidence="14" key="1">
    <citation type="journal article" date="2016" name="Nat. Commun.">
        <title>The channel catfish genome sequence provides insights into the evolution of scale formation in teleosts.</title>
        <authorList>
            <person name="Liu Z."/>
            <person name="Liu S."/>
            <person name="Yao J."/>
            <person name="Bao L."/>
            <person name="Zhang J."/>
            <person name="Li Y."/>
            <person name="Jiang C."/>
            <person name="Sun L."/>
            <person name="Wang R."/>
            <person name="Zhang Y."/>
            <person name="Zhou T."/>
            <person name="Zeng Q."/>
            <person name="Fu Q."/>
            <person name="Gao S."/>
            <person name="Li N."/>
            <person name="Koren S."/>
            <person name="Jiang Y."/>
            <person name="Zimin A."/>
            <person name="Xu P."/>
            <person name="Phillippy A.M."/>
            <person name="Geng X."/>
            <person name="Song L."/>
            <person name="Sun F."/>
            <person name="Li C."/>
            <person name="Wang X."/>
            <person name="Chen A."/>
            <person name="Jin Y."/>
            <person name="Yuan Z."/>
            <person name="Yang Y."/>
            <person name="Tan S."/>
            <person name="Peatman E."/>
            <person name="Lu J."/>
            <person name="Qin Z."/>
            <person name="Dunham R."/>
            <person name="Li Z."/>
            <person name="Sonstegard T."/>
            <person name="Feng J."/>
            <person name="Danzmann R.G."/>
            <person name="Schroeder S."/>
            <person name="Scheffler B."/>
            <person name="Duke M.V."/>
            <person name="Ballard L."/>
            <person name="Kucuktas H."/>
            <person name="Kaltenboeck L."/>
            <person name="Liu H."/>
            <person name="Armbruster J."/>
            <person name="Xie Y."/>
            <person name="Kirby M.L."/>
            <person name="Tian Y."/>
            <person name="Flanagan M.E."/>
            <person name="Mu W."/>
            <person name="Waldbieser G.C."/>
        </authorList>
    </citation>
    <scope>NUCLEOTIDE SEQUENCE [LARGE SCALE GENOMIC DNA]</scope>
    <source>
        <strain evidence="14">SDA103</strain>
    </source>
</reference>
<keyword evidence="6 12" id="KW-0472">Membrane</keyword>
<evidence type="ECO:0000313" key="15">
    <source>
        <dbReference type="RefSeq" id="XP_017342291.1"/>
    </source>
</evidence>
<evidence type="ECO:0000256" key="10">
    <source>
        <dbReference type="ARBA" id="ARBA00023224"/>
    </source>
</evidence>
<feature type="transmembrane region" description="Helical" evidence="12">
    <location>
        <begin position="143"/>
        <end position="166"/>
    </location>
</feature>
<keyword evidence="8 11" id="KW-0675">Receptor</keyword>
<evidence type="ECO:0000256" key="9">
    <source>
        <dbReference type="ARBA" id="ARBA00023180"/>
    </source>
</evidence>
<feature type="transmembrane region" description="Helical" evidence="12">
    <location>
        <begin position="65"/>
        <end position="89"/>
    </location>
</feature>
<dbReference type="PROSITE" id="PS50262">
    <property type="entry name" value="G_PROTEIN_RECEP_F1_2"/>
    <property type="match status" value="1"/>
</dbReference>
<dbReference type="InterPro" id="IPR009132">
    <property type="entry name" value="TAAR_fam"/>
</dbReference>
<dbReference type="GO" id="GO:0005886">
    <property type="term" value="C:plasma membrane"/>
    <property type="evidence" value="ECO:0007669"/>
    <property type="project" value="UniProtKB-SubCell"/>
</dbReference>
<evidence type="ECO:0000256" key="7">
    <source>
        <dbReference type="ARBA" id="ARBA00023157"/>
    </source>
</evidence>
<evidence type="ECO:0000256" key="5">
    <source>
        <dbReference type="ARBA" id="ARBA00023040"/>
    </source>
</evidence>
<dbReference type="Gene3D" id="1.20.1070.10">
    <property type="entry name" value="Rhodopsin 7-helix transmembrane proteins"/>
    <property type="match status" value="1"/>
</dbReference>
<feature type="transmembrane region" description="Helical" evidence="12">
    <location>
        <begin position="186"/>
        <end position="207"/>
    </location>
</feature>
<evidence type="ECO:0000256" key="12">
    <source>
        <dbReference type="SAM" id="Phobius"/>
    </source>
</evidence>
<dbReference type="PROSITE" id="PS00237">
    <property type="entry name" value="G_PROTEIN_RECEP_F1_1"/>
    <property type="match status" value="1"/>
</dbReference>
<feature type="transmembrane region" description="Helical" evidence="12">
    <location>
        <begin position="101"/>
        <end position="123"/>
    </location>
</feature>
<dbReference type="PANTHER" id="PTHR24249:SF381">
    <property type="entry name" value="TRACE AMINE ASSOCIATED RECEPTOR 19P-RELATED"/>
    <property type="match status" value="1"/>
</dbReference>
<comment type="subcellular location">
    <subcellularLocation>
        <location evidence="1">Cell membrane</location>
        <topology evidence="1">Multi-pass membrane protein</topology>
    </subcellularLocation>
</comment>
<proteinExistence type="inferred from homology"/>
<name>A0A2D0SIH3_ICTPU</name>
<dbReference type="PRINTS" id="PR01830">
    <property type="entry name" value="TRACEAMINER"/>
</dbReference>
<evidence type="ECO:0000256" key="1">
    <source>
        <dbReference type="ARBA" id="ARBA00004651"/>
    </source>
</evidence>
<sequence length="330" mass="37358">MNLTEFNQSDLCEHFSCPERSGSPAVYILLYVCSAAVVLLTVCGNMLVIISVLHFKQLHTPTNLLVLSLAVSDFLVGALLMPSMLMWTIESCWIFGRDFCISFWLISGFIGISSIYNIALIAVDRCLALSNPFLYMNRVSVRITGIVNVCVWCVVMAYSSALLYFNGNFTNTVMCPGMCYLYLNKVSYVIDLIFSFIFPLSVIIILYTRVFVIAKKHATAIRELNNHTRPKTQKITSHSMKSERKAAKVLGILVSVFLMCLLPYCIYSLLGDVIELQTETFQKLVILCFLNSTINPVIYALFYPWFRRCIKLIITLRIFQTDSALINILS</sequence>
<dbReference type="PANTHER" id="PTHR24249">
    <property type="entry name" value="HISTAMINE RECEPTOR-RELATED G-PROTEIN COUPLED RECEPTOR"/>
    <property type="match status" value="1"/>
</dbReference>
<dbReference type="SUPFAM" id="SSF81321">
    <property type="entry name" value="Family A G protein-coupled receptor-like"/>
    <property type="match status" value="1"/>
</dbReference>
<dbReference type="KEGG" id="ipu:108275799"/>
<evidence type="ECO:0000256" key="2">
    <source>
        <dbReference type="ARBA" id="ARBA00022475"/>
    </source>
</evidence>
<comment type="similarity">
    <text evidence="11">Belongs to the G-protein coupled receptor 1 family.</text>
</comment>
<reference evidence="15" key="2">
    <citation type="submission" date="2025-08" db="UniProtKB">
        <authorList>
            <consortium name="RefSeq"/>
        </authorList>
    </citation>
    <scope>IDENTIFICATION</scope>
    <source>
        <tissue evidence="15">Blood</tissue>
    </source>
</reference>
<evidence type="ECO:0000313" key="14">
    <source>
        <dbReference type="Proteomes" id="UP000221080"/>
    </source>
</evidence>
<evidence type="ECO:0000256" key="11">
    <source>
        <dbReference type="RuleBase" id="RU000688"/>
    </source>
</evidence>
<keyword evidence="2" id="KW-1003">Cell membrane</keyword>
<dbReference type="InterPro" id="IPR050569">
    <property type="entry name" value="TAAR"/>
</dbReference>
<keyword evidence="14" id="KW-1185">Reference proteome</keyword>
<evidence type="ECO:0000256" key="3">
    <source>
        <dbReference type="ARBA" id="ARBA00022692"/>
    </source>
</evidence>